<dbReference type="InterPro" id="IPR013320">
    <property type="entry name" value="ConA-like_dom_sf"/>
</dbReference>
<evidence type="ECO:0000259" key="2">
    <source>
        <dbReference type="PROSITE" id="PS50060"/>
    </source>
</evidence>
<dbReference type="Proteomes" id="UP000604046">
    <property type="component" value="Unassembled WGS sequence"/>
</dbReference>
<feature type="domain" description="MAM" evidence="2">
    <location>
        <begin position="57"/>
        <end position="204"/>
    </location>
</feature>
<sequence length="1360" mass="144097">MVANTMMMWLLLLLAGPLRADSCLTVPTQILMILFLQASSECELCFGQPGLADFQHLSCDFEHGLCAWTTTTSATLVNATASAHAGHGFLRATTNSSEGYASILESIFVATEKPMALAFAFQRTGSDDNTLEVQGQAAGANWTSLWQPMGSQGPAWQEAILEVPAGTTALRFVARPAAAGDSVQLDSFLPLNTAAGPENVSCDFAEDACGWVPGEAGVLQSVTFLALTFNQGVAWWHTFWGAMVWNGGADKAGACDTLHFSCGSCFPALQVSALTSPWFTRGSAGALHFKGYVVGYPSLQLEYFAAETGWIPLSRIVQEGPLDWVAGLPPEAEVLRFLVGFLIGFHVSIESVRFGPVDFRRLSCTFEHGLCAWTGLSNATLETDTASANSGHGFLRATSNSSEDHTSVLESIFVATEKPMALAFAFQLAGSDANTLEIQGQSTGANWTSLWLRTGSQGQGPVWQEAILEVPADTAALRFVARPAAAGDSVQLDSFLALSTVASPENASCDFEGDLCGWTMGGMEVEAFALTSPLFNGSAGILRFFVYMSNEGASWADIGSLELQYFDGTSWISLWRASEDQRPAWKPAVAFFPPGAQALRFVGVVGDGIDRNSDTAIDGIAFGDITDITFSDLSCTFEHGLCAWTGLSNATLETDTASANSGHGFLRATSNSSEGHTSVLESIFVATEKPMALAFAFQLAGSDANTLEIQGQSTGANWTSLWLRTGSQGQGPVWQEAILEVPADTAALRFVARPAAAGDSVQLDSFLALSTVASPENASCDFEGDLCGWTMGGMEVEAFALTSPLFNGSAGILRFFVYMSNEGASWADIGSLELQYFDGTSWISLWRASEDQRPAWKPAVAFFPPGAQALRFVGVVGDGIDRNSDTAIDGIAFGDITDITFSDLSCTFEHGLCAWTGLSNATLETDTASANSGHGFLRATSNSSEGHTSVLESIFVATEKPMALAFAFQLAGSDANTLEIQGQSTGANWTSLWLRTGSQGQGPVWQEAILEVPADTAALRFVARPAAAGDSVQLDSFLALSTVASPENASCDFEGDLCGWTMGGMEVEAFALTSPLFNGSAGILRFFVYMSNEGASWADIGSLELQYFDGTSWISLWRASEDQRPAWKPAVAFFPPGAQALRFVGVVGDGIDRNSDTAIDGIAFGDITDITFSDLSCTFEHGLCAWTGLSNATLETDTASANSGHGFLRATSNSSEGHTSVLESIFVATEKPMALAFAFQLAGSDANTLEIQGQSTGANWTSLWLRTGSQGQGPVWQEAILEVPADTAALRFVARPAAAGDSVQLDSFLALSTVASPENASCDFEGDAGLLGFGTEGYLCGWTMGEARDRHTVFMLATLI</sequence>
<dbReference type="Gene3D" id="2.60.120.200">
    <property type="match status" value="8"/>
</dbReference>
<feature type="domain" description="MAM" evidence="2">
    <location>
        <begin position="904"/>
        <end position="1053"/>
    </location>
</feature>
<name>A0A812QCE4_9DINO</name>
<evidence type="ECO:0000313" key="4">
    <source>
        <dbReference type="Proteomes" id="UP000604046"/>
    </source>
</evidence>
<dbReference type="SUPFAM" id="SSF49899">
    <property type="entry name" value="Concanavalin A-like lectins/glucanases"/>
    <property type="match status" value="8"/>
</dbReference>
<proteinExistence type="predicted"/>
<dbReference type="EMBL" id="CAJNDS010002236">
    <property type="protein sequence ID" value="CAE7387714.1"/>
    <property type="molecule type" value="Genomic_DNA"/>
</dbReference>
<dbReference type="InterPro" id="IPR000998">
    <property type="entry name" value="MAM_dom"/>
</dbReference>
<feature type="domain" description="MAM" evidence="2">
    <location>
        <begin position="633"/>
        <end position="782"/>
    </location>
</feature>
<protein>
    <recommendedName>
        <fullName evidence="2">MAM domain-containing protein</fullName>
    </recommendedName>
</protein>
<keyword evidence="4" id="KW-1185">Reference proteome</keyword>
<keyword evidence="1" id="KW-0732">Signal</keyword>
<accession>A0A812QCE4</accession>
<dbReference type="OrthoDB" id="10060424at2759"/>
<gene>
    <name evidence="3" type="ORF">SNAT2548_LOCUS21144</name>
</gene>
<feature type="domain" description="MAM" evidence="2">
    <location>
        <begin position="362"/>
        <end position="511"/>
    </location>
</feature>
<dbReference type="PANTHER" id="PTHR23282:SF101">
    <property type="entry name" value="MAM DOMAIN-CONTAINING PROTEIN"/>
    <property type="match status" value="1"/>
</dbReference>
<evidence type="ECO:0000313" key="3">
    <source>
        <dbReference type="EMBL" id="CAE7387714.1"/>
    </source>
</evidence>
<dbReference type="PROSITE" id="PS50060">
    <property type="entry name" value="MAM_2"/>
    <property type="match status" value="5"/>
</dbReference>
<dbReference type="InterPro" id="IPR051560">
    <property type="entry name" value="MAM_domain-containing"/>
</dbReference>
<comment type="caution">
    <text evidence="3">The sequence shown here is derived from an EMBL/GenBank/DDBJ whole genome shotgun (WGS) entry which is preliminary data.</text>
</comment>
<dbReference type="PANTHER" id="PTHR23282">
    <property type="entry name" value="APICAL ENDOSOMAL GLYCOPROTEIN PRECURSOR"/>
    <property type="match status" value="1"/>
</dbReference>
<feature type="chain" id="PRO_5032267241" description="MAM domain-containing protein" evidence="1">
    <location>
        <begin position="21"/>
        <end position="1360"/>
    </location>
</feature>
<dbReference type="GO" id="GO:0016020">
    <property type="term" value="C:membrane"/>
    <property type="evidence" value="ECO:0007669"/>
    <property type="project" value="InterPro"/>
</dbReference>
<feature type="signal peptide" evidence="1">
    <location>
        <begin position="1"/>
        <end position="20"/>
    </location>
</feature>
<reference evidence="3" key="1">
    <citation type="submission" date="2021-02" db="EMBL/GenBank/DDBJ databases">
        <authorList>
            <person name="Dougan E. K."/>
            <person name="Rhodes N."/>
            <person name="Thang M."/>
            <person name="Chan C."/>
        </authorList>
    </citation>
    <scope>NUCLEOTIDE SEQUENCE</scope>
</reference>
<organism evidence="3 4">
    <name type="scientific">Symbiodinium natans</name>
    <dbReference type="NCBI Taxonomy" id="878477"/>
    <lineage>
        <taxon>Eukaryota</taxon>
        <taxon>Sar</taxon>
        <taxon>Alveolata</taxon>
        <taxon>Dinophyceae</taxon>
        <taxon>Suessiales</taxon>
        <taxon>Symbiodiniaceae</taxon>
        <taxon>Symbiodinium</taxon>
    </lineage>
</organism>
<evidence type="ECO:0000256" key="1">
    <source>
        <dbReference type="SAM" id="SignalP"/>
    </source>
</evidence>
<feature type="domain" description="MAM" evidence="2">
    <location>
        <begin position="1175"/>
        <end position="1324"/>
    </location>
</feature>
<dbReference type="Pfam" id="PF00629">
    <property type="entry name" value="MAM"/>
    <property type="match status" value="1"/>
</dbReference>